<dbReference type="PROSITE" id="PS00198">
    <property type="entry name" value="4FE4S_FER_1"/>
    <property type="match status" value="1"/>
</dbReference>
<feature type="domain" description="4Fe-4S ferredoxin-type" evidence="12">
    <location>
        <begin position="1"/>
        <end position="30"/>
    </location>
</feature>
<comment type="caution">
    <text evidence="13">The sequence shown here is derived from an EMBL/GenBank/DDBJ whole genome shotgun (WGS) entry which is preliminary data.</text>
</comment>
<dbReference type="InterPro" id="IPR017900">
    <property type="entry name" value="4Fe4S_Fe_S_CS"/>
</dbReference>
<dbReference type="InterPro" id="IPR050294">
    <property type="entry name" value="RnfB_subfamily"/>
</dbReference>
<evidence type="ECO:0000256" key="1">
    <source>
        <dbReference type="ARBA" id="ARBA00001927"/>
    </source>
</evidence>
<dbReference type="Pfam" id="PF11953">
    <property type="entry name" value="DUF3470"/>
    <property type="match status" value="1"/>
</dbReference>
<evidence type="ECO:0000256" key="6">
    <source>
        <dbReference type="ARBA" id="ARBA00022737"/>
    </source>
</evidence>
<evidence type="ECO:0000256" key="5">
    <source>
        <dbReference type="ARBA" id="ARBA00022723"/>
    </source>
</evidence>
<evidence type="ECO:0000313" key="14">
    <source>
        <dbReference type="Proteomes" id="UP001597158"/>
    </source>
</evidence>
<dbReference type="EMBL" id="JBHTMC010000001">
    <property type="protein sequence ID" value="MFD1261989.1"/>
    <property type="molecule type" value="Genomic_DNA"/>
</dbReference>
<sequence length="119" mass="12976">MTHVVTEACIRCKYTDCVSMCPVDAFRAGPNFVVIDPQECIDCTLCVAECPVDAIVPEDQLSADQREYLALNAVLAKAWPRIVEAHSPLPDADDWAKVADKRAWLDTAGAPEPLCAACR</sequence>
<dbReference type="InterPro" id="IPR000813">
    <property type="entry name" value="7Fe_ferredoxin"/>
</dbReference>
<keyword evidence="14" id="KW-1185">Reference proteome</keyword>
<dbReference type="SUPFAM" id="SSF54862">
    <property type="entry name" value="4Fe-4S ferredoxins"/>
    <property type="match status" value="1"/>
</dbReference>
<proteinExistence type="predicted"/>
<keyword evidence="4 11" id="KW-0004">4Fe-4S</keyword>
<dbReference type="InterPro" id="IPR017896">
    <property type="entry name" value="4Fe4S_Fe-S-bd"/>
</dbReference>
<organism evidence="13 14">
    <name type="scientific">Thauera mechernichensis</name>
    <dbReference type="NCBI Taxonomy" id="82788"/>
    <lineage>
        <taxon>Bacteria</taxon>
        <taxon>Pseudomonadati</taxon>
        <taxon>Pseudomonadota</taxon>
        <taxon>Betaproteobacteria</taxon>
        <taxon>Rhodocyclales</taxon>
        <taxon>Zoogloeaceae</taxon>
        <taxon>Thauera</taxon>
    </lineage>
</organism>
<dbReference type="PROSITE" id="PS51379">
    <property type="entry name" value="4FE4S_FER_2"/>
    <property type="match status" value="2"/>
</dbReference>
<evidence type="ECO:0000256" key="8">
    <source>
        <dbReference type="ARBA" id="ARBA00023004"/>
    </source>
</evidence>
<keyword evidence="6 11" id="KW-0677">Repeat</keyword>
<dbReference type="InterPro" id="IPR022569">
    <property type="entry name" value="Fd_C"/>
</dbReference>
<evidence type="ECO:0000256" key="10">
    <source>
        <dbReference type="ARBA" id="ARBA00023291"/>
    </source>
</evidence>
<gene>
    <name evidence="13" type="primary">fdxA</name>
    <name evidence="13" type="ORF">ACFQ4M_00245</name>
</gene>
<dbReference type="NCBIfam" id="NF045490">
    <property type="entry name" value="FdxA_Protbact"/>
    <property type="match status" value="1"/>
</dbReference>
<evidence type="ECO:0000256" key="11">
    <source>
        <dbReference type="RuleBase" id="RU364098"/>
    </source>
</evidence>
<dbReference type="PRINTS" id="PR00354">
    <property type="entry name" value="7FE8SFRDOXIN"/>
</dbReference>
<evidence type="ECO:0000256" key="7">
    <source>
        <dbReference type="ARBA" id="ARBA00022982"/>
    </source>
</evidence>
<dbReference type="Gene3D" id="3.30.70.20">
    <property type="match status" value="1"/>
</dbReference>
<name>A0ABW3W810_9RHOO</name>
<evidence type="ECO:0000313" key="13">
    <source>
        <dbReference type="EMBL" id="MFD1261989.1"/>
    </source>
</evidence>
<evidence type="ECO:0000259" key="12">
    <source>
        <dbReference type="PROSITE" id="PS51379"/>
    </source>
</evidence>
<feature type="domain" description="4Fe-4S ferredoxin-type" evidence="12">
    <location>
        <begin position="31"/>
        <end position="60"/>
    </location>
</feature>
<dbReference type="PANTHER" id="PTHR42859">
    <property type="entry name" value="OXIDOREDUCTASE"/>
    <property type="match status" value="1"/>
</dbReference>
<accession>A0ABW3W810</accession>
<evidence type="ECO:0000256" key="2">
    <source>
        <dbReference type="ARBA" id="ARBA00001966"/>
    </source>
</evidence>
<dbReference type="RefSeq" id="WP_277830452.1">
    <property type="nucleotide sequence ID" value="NZ_JARQZE010000001.1"/>
</dbReference>
<dbReference type="InterPro" id="IPR054829">
    <property type="entry name" value="FdxA"/>
</dbReference>
<keyword evidence="5 11" id="KW-0479">Metal-binding</keyword>
<keyword evidence="8 11" id="KW-0408">Iron</keyword>
<comment type="cofactor">
    <cofactor evidence="1 11">
        <name>[3Fe-4S] cluster</name>
        <dbReference type="ChEBI" id="CHEBI:21137"/>
    </cofactor>
</comment>
<keyword evidence="7 11" id="KW-0249">Electron transport</keyword>
<evidence type="ECO:0000256" key="3">
    <source>
        <dbReference type="ARBA" id="ARBA00022448"/>
    </source>
</evidence>
<dbReference type="Proteomes" id="UP001597158">
    <property type="component" value="Unassembled WGS sequence"/>
</dbReference>
<dbReference type="PANTHER" id="PTHR42859:SF2">
    <property type="entry name" value="FERREDOXIN"/>
    <property type="match status" value="1"/>
</dbReference>
<evidence type="ECO:0000256" key="4">
    <source>
        <dbReference type="ARBA" id="ARBA00022485"/>
    </source>
</evidence>
<dbReference type="Pfam" id="PF12838">
    <property type="entry name" value="Fer4_7"/>
    <property type="match status" value="1"/>
</dbReference>
<comment type="function">
    <text evidence="11">Ferredoxins are iron-sulfur proteins that transfer electrons in a wide variety of metabolic reactions.</text>
</comment>
<comment type="cofactor">
    <cofactor evidence="2 11">
        <name>[4Fe-4S] cluster</name>
        <dbReference type="ChEBI" id="CHEBI:49883"/>
    </cofactor>
</comment>
<keyword evidence="9 11" id="KW-0411">Iron-sulfur</keyword>
<protein>
    <recommendedName>
        <fullName evidence="11">Ferredoxin</fullName>
    </recommendedName>
</protein>
<reference evidence="14" key="1">
    <citation type="journal article" date="2019" name="Int. J. Syst. Evol. Microbiol.">
        <title>The Global Catalogue of Microorganisms (GCM) 10K type strain sequencing project: providing services to taxonomists for standard genome sequencing and annotation.</title>
        <authorList>
            <consortium name="The Broad Institute Genomics Platform"/>
            <consortium name="The Broad Institute Genome Sequencing Center for Infectious Disease"/>
            <person name="Wu L."/>
            <person name="Ma J."/>
        </authorList>
    </citation>
    <scope>NUCLEOTIDE SEQUENCE [LARGE SCALE GENOMIC DNA]</scope>
    <source>
        <strain evidence="14">CCUG 48884</strain>
    </source>
</reference>
<keyword evidence="10 11" id="KW-0003">3Fe-4S</keyword>
<evidence type="ECO:0000256" key="9">
    <source>
        <dbReference type="ARBA" id="ARBA00023014"/>
    </source>
</evidence>
<keyword evidence="3 11" id="KW-0813">Transport</keyword>